<evidence type="ECO:0000256" key="5">
    <source>
        <dbReference type="ARBA" id="ARBA00022448"/>
    </source>
</evidence>
<evidence type="ECO:0000256" key="1">
    <source>
        <dbReference type="ARBA" id="ARBA00002442"/>
    </source>
</evidence>
<evidence type="ECO:0000256" key="9">
    <source>
        <dbReference type="ARBA" id="ARBA00022748"/>
    </source>
</evidence>
<dbReference type="PANTHER" id="PTHR37531:SF1">
    <property type="entry name" value="HEME EXPORTER PROTEIN D"/>
    <property type="match status" value="1"/>
</dbReference>
<organism evidence="15 16">
    <name type="scientific">Aliikangiella maris</name>
    <dbReference type="NCBI Taxonomy" id="3162458"/>
    <lineage>
        <taxon>Bacteria</taxon>
        <taxon>Pseudomonadati</taxon>
        <taxon>Pseudomonadota</taxon>
        <taxon>Gammaproteobacteria</taxon>
        <taxon>Oceanospirillales</taxon>
        <taxon>Pleioneaceae</taxon>
        <taxon>Aliikangiella</taxon>
    </lineage>
</organism>
<name>A0ABV2BTW9_9GAMM</name>
<dbReference type="PANTHER" id="PTHR37531">
    <property type="entry name" value="HEME EXPORTER PROTEIN D"/>
    <property type="match status" value="1"/>
</dbReference>
<evidence type="ECO:0000256" key="6">
    <source>
        <dbReference type="ARBA" id="ARBA00022475"/>
    </source>
</evidence>
<evidence type="ECO:0000313" key="15">
    <source>
        <dbReference type="EMBL" id="MET1255349.1"/>
    </source>
</evidence>
<sequence>MIYFDSVSDFLAMGGHGFFVWLSYLIVVLALLIQYWRAKTAINQSLVTLSQYYRKRSQKASAIDDQKSGSTNDKLTGDERSVTAISDNEKIELR</sequence>
<keyword evidence="11 14" id="KW-0472">Membrane</keyword>
<dbReference type="InterPro" id="IPR007078">
    <property type="entry name" value="Haem_export_protD_CcmD"/>
</dbReference>
<evidence type="ECO:0000256" key="8">
    <source>
        <dbReference type="ARBA" id="ARBA00022692"/>
    </source>
</evidence>
<keyword evidence="7" id="KW-0997">Cell inner membrane</keyword>
<evidence type="ECO:0000313" key="16">
    <source>
        <dbReference type="Proteomes" id="UP001548189"/>
    </source>
</evidence>
<dbReference type="EMBL" id="JBEVCJ010000009">
    <property type="protein sequence ID" value="MET1255349.1"/>
    <property type="molecule type" value="Genomic_DNA"/>
</dbReference>
<evidence type="ECO:0000256" key="13">
    <source>
        <dbReference type="SAM" id="MobiDB-lite"/>
    </source>
</evidence>
<evidence type="ECO:0000256" key="10">
    <source>
        <dbReference type="ARBA" id="ARBA00022989"/>
    </source>
</evidence>
<protein>
    <recommendedName>
        <fullName evidence="4">Heme exporter protein D</fullName>
    </recommendedName>
    <alternativeName>
        <fullName evidence="12">Cytochrome c-type biogenesis protein CcmD</fullName>
    </alternativeName>
</protein>
<comment type="caution">
    <text evidence="15">The sequence shown here is derived from an EMBL/GenBank/DDBJ whole genome shotgun (WGS) entry which is preliminary data.</text>
</comment>
<evidence type="ECO:0000256" key="4">
    <source>
        <dbReference type="ARBA" id="ARBA00016461"/>
    </source>
</evidence>
<evidence type="ECO:0000256" key="11">
    <source>
        <dbReference type="ARBA" id="ARBA00023136"/>
    </source>
</evidence>
<comment type="subcellular location">
    <subcellularLocation>
        <location evidence="2">Cell inner membrane</location>
        <topology evidence="2">Single-pass membrane protein</topology>
    </subcellularLocation>
</comment>
<feature type="region of interest" description="Disordered" evidence="13">
    <location>
        <begin position="58"/>
        <end position="94"/>
    </location>
</feature>
<dbReference type="Proteomes" id="UP001548189">
    <property type="component" value="Unassembled WGS sequence"/>
</dbReference>
<evidence type="ECO:0000256" key="12">
    <source>
        <dbReference type="ARBA" id="ARBA00032938"/>
    </source>
</evidence>
<feature type="compositionally biased region" description="Basic and acidic residues" evidence="13">
    <location>
        <begin position="75"/>
        <end position="94"/>
    </location>
</feature>
<keyword evidence="9" id="KW-0201">Cytochrome c-type biogenesis</keyword>
<dbReference type="InterPro" id="IPR052075">
    <property type="entry name" value="Heme_exporter_D"/>
</dbReference>
<evidence type="ECO:0000256" key="3">
    <source>
        <dbReference type="ARBA" id="ARBA00008741"/>
    </source>
</evidence>
<keyword evidence="8 14" id="KW-0812">Transmembrane</keyword>
<evidence type="ECO:0000256" key="7">
    <source>
        <dbReference type="ARBA" id="ARBA00022519"/>
    </source>
</evidence>
<comment type="function">
    <text evidence="1">Required for the export of heme to the periplasm for the biogenesis of c-type cytochromes.</text>
</comment>
<gene>
    <name evidence="15" type="primary">ccmD</name>
    <name evidence="15" type="ORF">ABVT43_09450</name>
</gene>
<feature type="transmembrane region" description="Helical" evidence="14">
    <location>
        <begin position="18"/>
        <end position="36"/>
    </location>
</feature>
<dbReference type="RefSeq" id="WP_353895934.1">
    <property type="nucleotide sequence ID" value="NZ_JBEVCJ010000009.1"/>
</dbReference>
<keyword evidence="6" id="KW-1003">Cell membrane</keyword>
<proteinExistence type="inferred from homology"/>
<evidence type="ECO:0000256" key="2">
    <source>
        <dbReference type="ARBA" id="ARBA00004377"/>
    </source>
</evidence>
<keyword evidence="16" id="KW-1185">Reference proteome</keyword>
<accession>A0ABV2BTW9</accession>
<keyword evidence="10 14" id="KW-1133">Transmembrane helix</keyword>
<keyword evidence="5" id="KW-0813">Transport</keyword>
<evidence type="ECO:0000256" key="14">
    <source>
        <dbReference type="SAM" id="Phobius"/>
    </source>
</evidence>
<dbReference type="NCBIfam" id="TIGR03141">
    <property type="entry name" value="cytochro_ccmD"/>
    <property type="match status" value="1"/>
</dbReference>
<reference evidence="15 16" key="1">
    <citation type="submission" date="2024-06" db="EMBL/GenBank/DDBJ databases">
        <authorList>
            <person name="Li F."/>
        </authorList>
    </citation>
    <scope>NUCLEOTIDE SEQUENCE [LARGE SCALE GENOMIC DNA]</scope>
    <source>
        <strain evidence="15 16">GXAS 311</strain>
    </source>
</reference>
<comment type="similarity">
    <text evidence="3">Belongs to the CcmD/CycX/HelD family.</text>
</comment>